<dbReference type="InterPro" id="IPR006194">
    <property type="entry name" value="Gly-tRNA-synth_heterodimer"/>
</dbReference>
<keyword evidence="8 11" id="KW-0648">Protein biosynthesis</keyword>
<comment type="subunit">
    <text evidence="3 11">Tetramer of two alpha and two beta subunits.</text>
</comment>
<keyword evidence="9 11" id="KW-0030">Aminoacyl-tRNA synthetase</keyword>
<dbReference type="EMBL" id="LNCD01000070">
    <property type="protein sequence ID" value="KWV52774.1"/>
    <property type="molecule type" value="Genomic_DNA"/>
</dbReference>
<dbReference type="PRINTS" id="PR01045">
    <property type="entry name" value="TRNASYNTHGB"/>
</dbReference>
<dbReference type="Proteomes" id="UP000068164">
    <property type="component" value="Unassembled WGS sequence"/>
</dbReference>
<dbReference type="PROSITE" id="PS50861">
    <property type="entry name" value="AA_TRNA_LIGASE_II_GLYAB"/>
    <property type="match status" value="1"/>
</dbReference>
<dbReference type="GO" id="GO:0004814">
    <property type="term" value="F:arginine-tRNA ligase activity"/>
    <property type="evidence" value="ECO:0007669"/>
    <property type="project" value="InterPro"/>
</dbReference>
<evidence type="ECO:0000256" key="1">
    <source>
        <dbReference type="ARBA" id="ARBA00004496"/>
    </source>
</evidence>
<dbReference type="PANTHER" id="PTHR30075:SF2">
    <property type="entry name" value="GLYCINE--TRNA LIGASE, CHLOROPLASTIC_MITOCHONDRIAL 2"/>
    <property type="match status" value="1"/>
</dbReference>
<dbReference type="RefSeq" id="WP_025661906.1">
    <property type="nucleotide sequence ID" value="NZ_LNCD01000070.1"/>
</dbReference>
<evidence type="ECO:0000313" key="13">
    <source>
        <dbReference type="EMBL" id="KWV52774.1"/>
    </source>
</evidence>
<comment type="caution">
    <text evidence="13">The sequence shown here is derived from an EMBL/GenBank/DDBJ whole genome shotgun (WGS) entry which is preliminary data.</text>
</comment>
<dbReference type="NCBIfam" id="TIGR00211">
    <property type="entry name" value="glyS"/>
    <property type="match status" value="1"/>
</dbReference>
<dbReference type="Pfam" id="PF02092">
    <property type="entry name" value="tRNA_synt_2f"/>
    <property type="match status" value="1"/>
</dbReference>
<comment type="catalytic activity">
    <reaction evidence="10 11">
        <text>tRNA(Gly) + glycine + ATP = glycyl-tRNA(Gly) + AMP + diphosphate</text>
        <dbReference type="Rhea" id="RHEA:16013"/>
        <dbReference type="Rhea" id="RHEA-COMP:9664"/>
        <dbReference type="Rhea" id="RHEA-COMP:9683"/>
        <dbReference type="ChEBI" id="CHEBI:30616"/>
        <dbReference type="ChEBI" id="CHEBI:33019"/>
        <dbReference type="ChEBI" id="CHEBI:57305"/>
        <dbReference type="ChEBI" id="CHEBI:78442"/>
        <dbReference type="ChEBI" id="CHEBI:78522"/>
        <dbReference type="ChEBI" id="CHEBI:456215"/>
        <dbReference type="EC" id="6.1.1.14"/>
    </reaction>
</comment>
<dbReference type="GO" id="GO:0004820">
    <property type="term" value="F:glycine-tRNA ligase activity"/>
    <property type="evidence" value="ECO:0007669"/>
    <property type="project" value="UniProtKB-UniRule"/>
</dbReference>
<sequence length="725" mass="79963">MPDLLLELRSEEIPARLQRKAAGDLKKLVTDALVEAGLSYEGAREYWTPRRLTLDIRGLTARSADVREEKKGPRTDANEKAIEGFLRGAGLSSVSEAQIQSDLKKGDFYIAIISKPGRAAEEIISDVMPGIIRDFPWPKPMRWGAASAQPGSLRWVRPLQSIVCTFGTEHEETVVIPFSIDGIVASNVTYGHRFHAPGAITVKRFGDYIANLEKAKVILDGERRKDIILHDARDVAFANGLELVEDEGLLEEVSGLVELPQVLLGSFEEDYLSIPAEIIRLTIKTNQKCFVTRPVGGDTLSNKFILVSNIEASDGGKEIIHGNGKVVRARLSDALHFWKRDQGDLPDLETLEASAKKFDLDLKKPLDQRMAKLDALDVTFHAKLGTQGERVERIRAMAAKVAFPVGADYKLVDRAVVLAKADLRTEAVGEFPELQGVMGRKYAALQGEDAVVATAIEEHYKPQGPSDQLPQDKVAITVALADKLDTLIGFWAVDEKPTGSKDPFALRRAALGVIRILLERRVRLTLLPRITSHMGRIDTDIGKTVDDNDLSRQFDLLSFFHDRLKVYLRDQGARYDLIDSVLTPEADDLLMIARRVEALTAFITSEDGKNLLVGTKRATQILAAEEKKGTVIADGVSENLFRLDAEKQLFAAITTASAEASAAVDKEDFRSAMEALSRLRAPVDRFFDDVLVNDEDAAIRANRLALLRLIREATGTVADFSKISG</sequence>
<dbReference type="GO" id="GO:0005524">
    <property type="term" value="F:ATP binding"/>
    <property type="evidence" value="ECO:0007669"/>
    <property type="project" value="UniProtKB-UniRule"/>
</dbReference>
<keyword evidence="7 11" id="KW-0067">ATP-binding</keyword>
<evidence type="ECO:0000256" key="7">
    <source>
        <dbReference type="ARBA" id="ARBA00022840"/>
    </source>
</evidence>
<evidence type="ECO:0000313" key="14">
    <source>
        <dbReference type="Proteomes" id="UP000068164"/>
    </source>
</evidence>
<dbReference type="AlphaFoldDB" id="A0A120FLT9"/>
<protein>
    <recommendedName>
        <fullName evidence="11">Glycine--tRNA ligase beta subunit</fullName>
        <ecNumber evidence="11">6.1.1.14</ecNumber>
    </recommendedName>
    <alternativeName>
        <fullName evidence="11">Glycyl-tRNA synthetase beta subunit</fullName>
        <shortName evidence="11">GlyRS</shortName>
    </alternativeName>
</protein>
<dbReference type="InterPro" id="IPR008909">
    <property type="entry name" value="DALR_anticod-bd"/>
</dbReference>
<dbReference type="PANTHER" id="PTHR30075">
    <property type="entry name" value="GLYCYL-TRNA SYNTHETASE"/>
    <property type="match status" value="1"/>
</dbReference>
<comment type="similarity">
    <text evidence="2 11">Belongs to the class-II aminoacyl-tRNA synthetase family.</text>
</comment>
<dbReference type="SUPFAM" id="SSF109604">
    <property type="entry name" value="HD-domain/PDEase-like"/>
    <property type="match status" value="1"/>
</dbReference>
<dbReference type="OrthoDB" id="9775440at2"/>
<keyword evidence="4 11" id="KW-0963">Cytoplasm</keyword>
<evidence type="ECO:0000256" key="6">
    <source>
        <dbReference type="ARBA" id="ARBA00022741"/>
    </source>
</evidence>
<reference evidence="13 14" key="1">
    <citation type="submission" date="2015-11" db="EMBL/GenBank/DDBJ databases">
        <title>Draft Genome Sequence of the Strain BR 10423 (Rhizobium sp.) isolated from nodules of Mimosa pudica.</title>
        <authorList>
            <person name="Barauna A.C."/>
            <person name="Zilli J.E."/>
            <person name="Simoes-Araujo J.L."/>
            <person name="Reis V.M."/>
            <person name="James E.K."/>
            <person name="Reis F.B.Jr."/>
            <person name="Rouws L.F."/>
            <person name="Passos S.R."/>
            <person name="Gois S.R."/>
        </authorList>
    </citation>
    <scope>NUCLEOTIDE SEQUENCE [LARGE SCALE GENOMIC DNA]</scope>
    <source>
        <strain evidence="13 14">BR10423</strain>
    </source>
</reference>
<keyword evidence="6 11" id="KW-0547">Nucleotide-binding</keyword>
<gene>
    <name evidence="11" type="primary">glyS</name>
    <name evidence="13" type="ORF">AS026_04625</name>
</gene>
<dbReference type="EC" id="6.1.1.14" evidence="11"/>
<organism evidence="13 14">
    <name type="scientific">Rhizobium altiplani</name>
    <dbReference type="NCBI Taxonomy" id="1864509"/>
    <lineage>
        <taxon>Bacteria</taxon>
        <taxon>Pseudomonadati</taxon>
        <taxon>Pseudomonadota</taxon>
        <taxon>Alphaproteobacteria</taxon>
        <taxon>Hyphomicrobiales</taxon>
        <taxon>Rhizobiaceae</taxon>
        <taxon>Rhizobium/Agrobacterium group</taxon>
        <taxon>Rhizobium</taxon>
    </lineage>
</organism>
<proteinExistence type="inferred from homology"/>
<keyword evidence="14" id="KW-1185">Reference proteome</keyword>
<evidence type="ECO:0000256" key="10">
    <source>
        <dbReference type="ARBA" id="ARBA00047937"/>
    </source>
</evidence>
<dbReference type="HAMAP" id="MF_00255">
    <property type="entry name" value="Gly_tRNA_synth_beta"/>
    <property type="match status" value="1"/>
</dbReference>
<keyword evidence="5 11" id="KW-0436">Ligase</keyword>
<evidence type="ECO:0000256" key="11">
    <source>
        <dbReference type="HAMAP-Rule" id="MF_00255"/>
    </source>
</evidence>
<dbReference type="Pfam" id="PF05746">
    <property type="entry name" value="DALR_1"/>
    <property type="match status" value="1"/>
</dbReference>
<comment type="subcellular location">
    <subcellularLocation>
        <location evidence="1 11">Cytoplasm</location>
    </subcellularLocation>
</comment>
<dbReference type="GO" id="GO:0005829">
    <property type="term" value="C:cytosol"/>
    <property type="evidence" value="ECO:0007669"/>
    <property type="project" value="TreeGrafter"/>
</dbReference>
<dbReference type="GO" id="GO:0006420">
    <property type="term" value="P:arginyl-tRNA aminoacylation"/>
    <property type="evidence" value="ECO:0007669"/>
    <property type="project" value="InterPro"/>
</dbReference>
<evidence type="ECO:0000256" key="4">
    <source>
        <dbReference type="ARBA" id="ARBA00022490"/>
    </source>
</evidence>
<feature type="domain" description="DALR anticodon binding" evidence="12">
    <location>
        <begin position="616"/>
        <end position="712"/>
    </location>
</feature>
<evidence type="ECO:0000259" key="12">
    <source>
        <dbReference type="Pfam" id="PF05746"/>
    </source>
</evidence>
<evidence type="ECO:0000256" key="5">
    <source>
        <dbReference type="ARBA" id="ARBA00022598"/>
    </source>
</evidence>
<evidence type="ECO:0000256" key="8">
    <source>
        <dbReference type="ARBA" id="ARBA00022917"/>
    </source>
</evidence>
<accession>A0A120FLT9</accession>
<evidence type="ECO:0000256" key="2">
    <source>
        <dbReference type="ARBA" id="ARBA00008226"/>
    </source>
</evidence>
<name>A0A120FLT9_9HYPH</name>
<evidence type="ECO:0000256" key="9">
    <source>
        <dbReference type="ARBA" id="ARBA00023146"/>
    </source>
</evidence>
<dbReference type="GO" id="GO:0006426">
    <property type="term" value="P:glycyl-tRNA aminoacylation"/>
    <property type="evidence" value="ECO:0007669"/>
    <property type="project" value="UniProtKB-UniRule"/>
</dbReference>
<evidence type="ECO:0000256" key="3">
    <source>
        <dbReference type="ARBA" id="ARBA00011209"/>
    </source>
</evidence>
<dbReference type="InterPro" id="IPR015944">
    <property type="entry name" value="Gly-tRNA-synth_bsu"/>
</dbReference>